<name>A0ABY2BSW9_9ACTN</name>
<organism evidence="2 3">
    <name type="scientific">Kribbella orskensis</name>
    <dbReference type="NCBI Taxonomy" id="2512216"/>
    <lineage>
        <taxon>Bacteria</taxon>
        <taxon>Bacillati</taxon>
        <taxon>Actinomycetota</taxon>
        <taxon>Actinomycetes</taxon>
        <taxon>Propionibacteriales</taxon>
        <taxon>Kribbellaceae</taxon>
        <taxon>Kribbella</taxon>
    </lineage>
</organism>
<protein>
    <submittedName>
        <fullName evidence="2">Uncharacterized protein</fullName>
    </submittedName>
</protein>
<evidence type="ECO:0000313" key="2">
    <source>
        <dbReference type="EMBL" id="TCO30010.1"/>
    </source>
</evidence>
<keyword evidence="3" id="KW-1185">Reference proteome</keyword>
<reference evidence="2 3" key="1">
    <citation type="journal article" date="2015" name="Stand. Genomic Sci.">
        <title>Genomic Encyclopedia of Bacterial and Archaeal Type Strains, Phase III: the genomes of soil and plant-associated and newly described type strains.</title>
        <authorList>
            <person name="Whitman W.B."/>
            <person name="Woyke T."/>
            <person name="Klenk H.P."/>
            <person name="Zhou Y."/>
            <person name="Lilburn T.G."/>
            <person name="Beck B.J."/>
            <person name="De Vos P."/>
            <person name="Vandamme P."/>
            <person name="Eisen J.A."/>
            <person name="Garrity G."/>
            <person name="Hugenholtz P."/>
            <person name="Kyrpides N.C."/>
        </authorList>
    </citation>
    <scope>NUCLEOTIDE SEQUENCE [LARGE SCALE GENOMIC DNA]</scope>
    <source>
        <strain evidence="2 3">VKM Ac-2538</strain>
    </source>
</reference>
<dbReference type="EMBL" id="SLWM01000002">
    <property type="protein sequence ID" value="TCO30010.1"/>
    <property type="molecule type" value="Genomic_DNA"/>
</dbReference>
<feature type="region of interest" description="Disordered" evidence="1">
    <location>
        <begin position="1"/>
        <end position="20"/>
    </location>
</feature>
<gene>
    <name evidence="2" type="ORF">EV644_102733</name>
</gene>
<accession>A0ABY2BSW9</accession>
<comment type="caution">
    <text evidence="2">The sequence shown here is derived from an EMBL/GenBank/DDBJ whole genome shotgun (WGS) entry which is preliminary data.</text>
</comment>
<evidence type="ECO:0000313" key="3">
    <source>
        <dbReference type="Proteomes" id="UP000295818"/>
    </source>
</evidence>
<evidence type="ECO:0000256" key="1">
    <source>
        <dbReference type="SAM" id="MobiDB-lite"/>
    </source>
</evidence>
<feature type="non-terminal residue" evidence="2">
    <location>
        <position position="50"/>
    </location>
</feature>
<feature type="compositionally biased region" description="Polar residues" evidence="1">
    <location>
        <begin position="1"/>
        <end position="15"/>
    </location>
</feature>
<proteinExistence type="predicted"/>
<sequence>MPASNFGQPSESLTNKGLPDRQLSAAVSRVWGMEMLGERPVWSMSDSEQL</sequence>
<dbReference type="Proteomes" id="UP000295818">
    <property type="component" value="Unassembled WGS sequence"/>
</dbReference>